<keyword evidence="1" id="KW-0812">Transmembrane</keyword>
<evidence type="ECO:0000313" key="2">
    <source>
        <dbReference type="EMBL" id="EWG55587.1"/>
    </source>
</evidence>
<protein>
    <submittedName>
        <fullName evidence="2">Uncharacterized protein</fullName>
    </submittedName>
</protein>
<gene>
    <name evidence="2" type="ORF">FVEG_13569</name>
</gene>
<sequence>MPTRGRGLWVFQDQYDFLTAYLCDPEFYLILGLTVCAYIAWGSDVSRRHERTNQELTQKFNKLKAFFLTVLSVLSLMFLHGRSFPDKKAFMNCQVDYTDWCSEMAPGKVWLGMVASGDVYAINEFKWPDATRAIGEVPQPSIK</sequence>
<reference evidence="2 3" key="1">
    <citation type="journal article" date="2010" name="Nature">
        <title>Comparative genomics reveals mobile pathogenicity chromosomes in Fusarium.</title>
        <authorList>
            <person name="Ma L.J."/>
            <person name="van der Does H.C."/>
            <person name="Borkovich K.A."/>
            <person name="Coleman J.J."/>
            <person name="Daboussi M.J."/>
            <person name="Di Pietro A."/>
            <person name="Dufresne M."/>
            <person name="Freitag M."/>
            <person name="Grabherr M."/>
            <person name="Henrissat B."/>
            <person name="Houterman P.M."/>
            <person name="Kang S."/>
            <person name="Shim W.B."/>
            <person name="Woloshuk C."/>
            <person name="Xie X."/>
            <person name="Xu J.R."/>
            <person name="Antoniw J."/>
            <person name="Baker S.E."/>
            <person name="Bluhm B.H."/>
            <person name="Breakspear A."/>
            <person name="Brown D.W."/>
            <person name="Butchko R.A."/>
            <person name="Chapman S."/>
            <person name="Coulson R."/>
            <person name="Coutinho P.M."/>
            <person name="Danchin E.G."/>
            <person name="Diener A."/>
            <person name="Gale L.R."/>
            <person name="Gardiner D.M."/>
            <person name="Goff S."/>
            <person name="Hammond-Kosack K.E."/>
            <person name="Hilburn K."/>
            <person name="Hua-Van A."/>
            <person name="Jonkers W."/>
            <person name="Kazan K."/>
            <person name="Kodira C.D."/>
            <person name="Koehrsen M."/>
            <person name="Kumar L."/>
            <person name="Lee Y.H."/>
            <person name="Li L."/>
            <person name="Manners J.M."/>
            <person name="Miranda-Saavedra D."/>
            <person name="Mukherjee M."/>
            <person name="Park G."/>
            <person name="Park J."/>
            <person name="Park S.Y."/>
            <person name="Proctor R.H."/>
            <person name="Regev A."/>
            <person name="Ruiz-Roldan M.C."/>
            <person name="Sain D."/>
            <person name="Sakthikumar S."/>
            <person name="Sykes S."/>
            <person name="Schwartz D.C."/>
            <person name="Turgeon B.G."/>
            <person name="Wapinski I."/>
            <person name="Yoder O."/>
            <person name="Young S."/>
            <person name="Zeng Q."/>
            <person name="Zhou S."/>
            <person name="Galagan J."/>
            <person name="Cuomo C.A."/>
            <person name="Kistler H.C."/>
            <person name="Rep M."/>
        </authorList>
    </citation>
    <scope>NUCLEOTIDE SEQUENCE [LARGE SCALE GENOMIC DNA]</scope>
    <source>
        <strain evidence="3">M3125 / FGSC 7600</strain>
    </source>
</reference>
<keyword evidence="1" id="KW-0472">Membrane</keyword>
<feature type="transmembrane region" description="Helical" evidence="1">
    <location>
        <begin position="27"/>
        <end position="45"/>
    </location>
</feature>
<accession>W7NGP1</accession>
<dbReference type="OrthoDB" id="5057497at2759"/>
<proteinExistence type="predicted"/>
<keyword evidence="1" id="KW-1133">Transmembrane helix</keyword>
<dbReference type="EMBL" id="CM000585">
    <property type="protein sequence ID" value="EWG55587.1"/>
    <property type="molecule type" value="Genomic_DNA"/>
</dbReference>
<evidence type="ECO:0000256" key="1">
    <source>
        <dbReference type="SAM" id="Phobius"/>
    </source>
</evidence>
<dbReference type="VEuPathDB" id="FungiDB:FVEG_13569"/>
<keyword evidence="3" id="KW-1185">Reference proteome</keyword>
<dbReference type="AlphaFoldDB" id="W7NGP1"/>
<name>W7NGP1_GIBM7</name>
<dbReference type="RefSeq" id="XP_018761778.1">
    <property type="nucleotide sequence ID" value="XM_018902928.1"/>
</dbReference>
<dbReference type="EMBL" id="DS022264">
    <property type="protein sequence ID" value="EWG55587.1"/>
    <property type="molecule type" value="Genomic_DNA"/>
</dbReference>
<dbReference type="Proteomes" id="UP000009096">
    <property type="component" value="Chromosome 8"/>
</dbReference>
<organism evidence="2 3">
    <name type="scientific">Gibberella moniliformis (strain M3125 / FGSC 7600)</name>
    <name type="common">Maize ear and stalk rot fungus</name>
    <name type="synonym">Fusarium verticillioides</name>
    <dbReference type="NCBI Taxonomy" id="334819"/>
    <lineage>
        <taxon>Eukaryota</taxon>
        <taxon>Fungi</taxon>
        <taxon>Dikarya</taxon>
        <taxon>Ascomycota</taxon>
        <taxon>Pezizomycotina</taxon>
        <taxon>Sordariomycetes</taxon>
        <taxon>Hypocreomycetidae</taxon>
        <taxon>Hypocreales</taxon>
        <taxon>Nectriaceae</taxon>
        <taxon>Fusarium</taxon>
        <taxon>Fusarium fujikuroi species complex</taxon>
    </lineage>
</organism>
<dbReference type="HOGENOM" id="CLU_1806326_0_0_1"/>
<dbReference type="GeneID" id="30070904"/>
<evidence type="ECO:0000313" key="3">
    <source>
        <dbReference type="Proteomes" id="UP000009096"/>
    </source>
</evidence>
<feature type="transmembrane region" description="Helical" evidence="1">
    <location>
        <begin position="65"/>
        <end position="84"/>
    </location>
</feature>
<dbReference type="KEGG" id="fvr:FVEG_13569"/>